<dbReference type="RefSeq" id="WP_111904372.1">
    <property type="nucleotide sequence ID" value="NZ_QLNP01000084.1"/>
</dbReference>
<protein>
    <recommendedName>
        <fullName evidence="3">ATP-binding protein</fullName>
    </recommendedName>
</protein>
<gene>
    <name evidence="1" type="ORF">DBZ45_13320</name>
</gene>
<evidence type="ECO:0008006" key="3">
    <source>
        <dbReference type="Google" id="ProtNLM"/>
    </source>
</evidence>
<dbReference type="Proteomes" id="UP000249166">
    <property type="component" value="Unassembled WGS sequence"/>
</dbReference>
<proteinExistence type="predicted"/>
<accession>A0A328HDV7</accession>
<evidence type="ECO:0000313" key="1">
    <source>
        <dbReference type="EMBL" id="RAM36806.1"/>
    </source>
</evidence>
<comment type="caution">
    <text evidence="1">The sequence shown here is derived from an EMBL/GenBank/DDBJ whole genome shotgun (WGS) entry which is preliminary data.</text>
</comment>
<dbReference type="Pfam" id="PF13671">
    <property type="entry name" value="AAA_33"/>
    <property type="match status" value="1"/>
</dbReference>
<dbReference type="InterPro" id="IPR027417">
    <property type="entry name" value="P-loop_NTPase"/>
</dbReference>
<name>A0A328HDV7_ARTGO</name>
<sequence length="194" mass="21554">MTEEPTSEAIIVCGVPASGKTTFAQGLARELRWTYLDLDTLTNPLFEYMGGEFLVDVPTSDPPARASVNDIRYTCLFDTTRENLGLGNSVVVVAPFTSERTFPVAWARLVERLAVPASRVHLAWMDTPAEEVVIRMQLRGAARDLEKVKEPERFLSPDVTRPPGVGHIRIDGLLAPPDQINHFLKDFAVREAVH</sequence>
<dbReference type="EMBL" id="QLNP01000084">
    <property type="protein sequence ID" value="RAM36806.1"/>
    <property type="molecule type" value="Genomic_DNA"/>
</dbReference>
<evidence type="ECO:0000313" key="2">
    <source>
        <dbReference type="Proteomes" id="UP000249166"/>
    </source>
</evidence>
<organism evidence="1 2">
    <name type="scientific">Arthrobacter globiformis</name>
    <dbReference type="NCBI Taxonomy" id="1665"/>
    <lineage>
        <taxon>Bacteria</taxon>
        <taxon>Bacillati</taxon>
        <taxon>Actinomycetota</taxon>
        <taxon>Actinomycetes</taxon>
        <taxon>Micrococcales</taxon>
        <taxon>Micrococcaceae</taxon>
        <taxon>Arthrobacter</taxon>
    </lineage>
</organism>
<dbReference type="Gene3D" id="3.40.50.300">
    <property type="entry name" value="P-loop containing nucleotide triphosphate hydrolases"/>
    <property type="match status" value="1"/>
</dbReference>
<dbReference type="SUPFAM" id="SSF52540">
    <property type="entry name" value="P-loop containing nucleoside triphosphate hydrolases"/>
    <property type="match status" value="1"/>
</dbReference>
<dbReference type="AlphaFoldDB" id="A0A328HDV7"/>
<reference evidence="1 2" key="1">
    <citation type="submission" date="2018-04" db="EMBL/GenBank/DDBJ databases">
        <title>Bacteria isolated from cave deposits of Manipur.</title>
        <authorList>
            <person name="Sahoo D."/>
            <person name="Sarangthem I."/>
            <person name="Nandeibam J."/>
        </authorList>
    </citation>
    <scope>NUCLEOTIDE SEQUENCE [LARGE SCALE GENOMIC DNA]</scope>
    <source>
        <strain evidence="2">mrc11</strain>
    </source>
</reference>
<dbReference type="OrthoDB" id="198115at2"/>